<name>A0AAX0RQR5_9BACI</name>
<evidence type="ECO:0000313" key="2">
    <source>
        <dbReference type="Proteomes" id="UP000220106"/>
    </source>
</evidence>
<gene>
    <name evidence="1" type="ORF">CN689_22405</name>
</gene>
<comment type="caution">
    <text evidence="1">The sequence shown here is derived from an EMBL/GenBank/DDBJ whole genome shotgun (WGS) entry which is preliminary data.</text>
</comment>
<dbReference type="AlphaFoldDB" id="A0AAX0RQR5"/>
<reference evidence="1 2" key="1">
    <citation type="submission" date="2017-09" db="EMBL/GenBank/DDBJ databases">
        <title>Large-scale bioinformatics analysis of Bacillus genomes uncovers conserved roles of natural products in bacterial physiology.</title>
        <authorList>
            <consortium name="Agbiome Team Llc"/>
            <person name="Bleich R.M."/>
            <person name="Kirk G.J."/>
            <person name="Santa Maria K.C."/>
            <person name="Allen S.E."/>
            <person name="Farag S."/>
            <person name="Shank E.A."/>
            <person name="Bowers A."/>
        </authorList>
    </citation>
    <scope>NUCLEOTIDE SEQUENCE [LARGE SCALE GENOMIC DNA]</scope>
    <source>
        <strain evidence="1 2">AFS003229</strain>
    </source>
</reference>
<proteinExistence type="predicted"/>
<evidence type="ECO:0000313" key="1">
    <source>
        <dbReference type="EMBL" id="PEJ28310.1"/>
    </source>
</evidence>
<dbReference type="Proteomes" id="UP000220106">
    <property type="component" value="Unassembled WGS sequence"/>
</dbReference>
<sequence>MDFFNFRLKKLYMITQTTMKSIQLLFSRSQKYLKISERSKMIFVILQTLQTGVSNQKYPVRKSLLLRTVATVVDFK</sequence>
<organism evidence="1 2">
    <name type="scientific">Peribacillus butanolivorans</name>
    <dbReference type="NCBI Taxonomy" id="421767"/>
    <lineage>
        <taxon>Bacteria</taxon>
        <taxon>Bacillati</taxon>
        <taxon>Bacillota</taxon>
        <taxon>Bacilli</taxon>
        <taxon>Bacillales</taxon>
        <taxon>Bacillaceae</taxon>
        <taxon>Peribacillus</taxon>
    </lineage>
</organism>
<dbReference type="EMBL" id="NUEQ01000090">
    <property type="protein sequence ID" value="PEJ28310.1"/>
    <property type="molecule type" value="Genomic_DNA"/>
</dbReference>
<accession>A0AAX0RQR5</accession>
<protein>
    <submittedName>
        <fullName evidence="1">Uncharacterized protein</fullName>
    </submittedName>
</protein>